<dbReference type="InParanoid" id="A0A4S2N0H6"/>
<dbReference type="Pfam" id="PF08613">
    <property type="entry name" value="Cyclin"/>
    <property type="match status" value="1"/>
</dbReference>
<dbReference type="InterPro" id="IPR013922">
    <property type="entry name" value="Cyclin_PHO80-like"/>
</dbReference>
<dbReference type="AlphaFoldDB" id="A0A4S2N0H6"/>
<dbReference type="GO" id="GO:0019901">
    <property type="term" value="F:protein kinase binding"/>
    <property type="evidence" value="ECO:0007669"/>
    <property type="project" value="InterPro"/>
</dbReference>
<feature type="region of interest" description="Disordered" evidence="1">
    <location>
        <begin position="115"/>
        <end position="171"/>
    </location>
</feature>
<evidence type="ECO:0008006" key="4">
    <source>
        <dbReference type="Google" id="ProtNLM"/>
    </source>
</evidence>
<dbReference type="Gene3D" id="1.10.472.10">
    <property type="entry name" value="Cyclin-like"/>
    <property type="match status" value="1"/>
</dbReference>
<dbReference type="GO" id="GO:0005634">
    <property type="term" value="C:nucleus"/>
    <property type="evidence" value="ECO:0007669"/>
    <property type="project" value="TreeGrafter"/>
</dbReference>
<dbReference type="Proteomes" id="UP000298138">
    <property type="component" value="Unassembled WGS sequence"/>
</dbReference>
<name>A0A4S2N0H6_9PEZI</name>
<dbReference type="STRING" id="341454.A0A4S2N0H6"/>
<dbReference type="InterPro" id="IPR036915">
    <property type="entry name" value="Cyclin-like_sf"/>
</dbReference>
<dbReference type="EMBL" id="ML220115">
    <property type="protein sequence ID" value="TGZ82592.1"/>
    <property type="molecule type" value="Genomic_DNA"/>
</dbReference>
<dbReference type="SUPFAM" id="SSF47954">
    <property type="entry name" value="Cyclin-like"/>
    <property type="match status" value="1"/>
</dbReference>
<sequence>MPSIEYGSLKADPLLWMDVRVAPLPTEYQTDSKAFPEHRRTVNMPVIYTPPNRHPLTPPEYPYDAVCGMPVNQYQYAVNPHKAVYGGYDAYRKASTFAAAQQAADYRHPYMNSQASHYPLPAPPGLHHPTGQFAHHKRSSIHSTYEDAYPQPTRQESRPEPPAAEEKPTGGVSAHLDYEMDEMTEFVGSVALELVTGQPSSRLMPSYRKFVNQILSSTRLPSSTILLGMAYLRQRMDIQQPAAPRGQDHVYRHLTIALLLASKFLDDNTFQNKSWSEVTSLKVKEINELEKDWLAAINWQLHIDVDGHGTFRNHKSLWDNWKARRAAKAAQPILAPIDTYRSRSNSAYAPPQMYTQYPPTPVHSTASEQAVQLPPVRVAHRDEGQWWNSSDYSPPSAPQTGPATPEGYYGWSAAYSRPQQPAPEYSRLPPIMSTYDHRVWPMHNHAPINCFCQNSDQRFWSNVNYGPPIAA</sequence>
<evidence type="ECO:0000256" key="1">
    <source>
        <dbReference type="SAM" id="MobiDB-lite"/>
    </source>
</evidence>
<evidence type="ECO:0000313" key="3">
    <source>
        <dbReference type="Proteomes" id="UP000298138"/>
    </source>
</evidence>
<dbReference type="PANTHER" id="PTHR15615">
    <property type="match status" value="1"/>
</dbReference>
<gene>
    <name evidence="2" type="ORF">EX30DRAFT_192142</name>
</gene>
<dbReference type="FunCoup" id="A0A4S2N0H6">
    <property type="interactions" value="20"/>
</dbReference>
<reference evidence="2 3" key="1">
    <citation type="submission" date="2019-04" db="EMBL/GenBank/DDBJ databases">
        <title>Comparative genomics and transcriptomics to analyze fruiting body development in filamentous ascomycetes.</title>
        <authorList>
            <consortium name="DOE Joint Genome Institute"/>
            <person name="Lutkenhaus R."/>
            <person name="Traeger S."/>
            <person name="Breuer J."/>
            <person name="Kuo A."/>
            <person name="Lipzen A."/>
            <person name="Pangilinan J."/>
            <person name="Dilworth D."/>
            <person name="Sandor L."/>
            <person name="Poggeler S."/>
            <person name="Barry K."/>
            <person name="Grigoriev I.V."/>
            <person name="Nowrousian M."/>
        </authorList>
    </citation>
    <scope>NUCLEOTIDE SEQUENCE [LARGE SCALE GENOMIC DNA]</scope>
    <source>
        <strain evidence="2 3">CBS 389.68</strain>
    </source>
</reference>
<dbReference type="GO" id="GO:0000307">
    <property type="term" value="C:cyclin-dependent protein kinase holoenzyme complex"/>
    <property type="evidence" value="ECO:0007669"/>
    <property type="project" value="TreeGrafter"/>
</dbReference>
<dbReference type="CDD" id="cd20557">
    <property type="entry name" value="CYCLIN_ScPCL1-like"/>
    <property type="match status" value="1"/>
</dbReference>
<protein>
    <recommendedName>
        <fullName evidence="4">Cyclin-like protein</fullName>
    </recommendedName>
</protein>
<proteinExistence type="predicted"/>
<dbReference type="PANTHER" id="PTHR15615:SF27">
    <property type="entry name" value="PHO85 CYCLIN CLG1"/>
    <property type="match status" value="1"/>
</dbReference>
<accession>A0A4S2N0H6</accession>
<evidence type="ECO:0000313" key="2">
    <source>
        <dbReference type="EMBL" id="TGZ82592.1"/>
    </source>
</evidence>
<organism evidence="2 3">
    <name type="scientific">Ascodesmis nigricans</name>
    <dbReference type="NCBI Taxonomy" id="341454"/>
    <lineage>
        <taxon>Eukaryota</taxon>
        <taxon>Fungi</taxon>
        <taxon>Dikarya</taxon>
        <taxon>Ascomycota</taxon>
        <taxon>Pezizomycotina</taxon>
        <taxon>Pezizomycetes</taxon>
        <taxon>Pezizales</taxon>
        <taxon>Ascodesmidaceae</taxon>
        <taxon>Ascodesmis</taxon>
    </lineage>
</organism>
<keyword evidence="3" id="KW-1185">Reference proteome</keyword>
<feature type="compositionally biased region" description="Basic and acidic residues" evidence="1">
    <location>
        <begin position="155"/>
        <end position="168"/>
    </location>
</feature>
<dbReference type="OrthoDB" id="244495at2759"/>
<dbReference type="GO" id="GO:0016538">
    <property type="term" value="F:cyclin-dependent protein serine/threonine kinase regulator activity"/>
    <property type="evidence" value="ECO:0007669"/>
    <property type="project" value="TreeGrafter"/>
</dbReference>